<dbReference type="GO" id="GO:0006261">
    <property type="term" value="P:DNA-templated DNA replication"/>
    <property type="evidence" value="ECO:0007669"/>
    <property type="project" value="TreeGrafter"/>
</dbReference>
<dbReference type="SUPFAM" id="SSF52540">
    <property type="entry name" value="P-loop containing nucleoside triphosphate hydrolases"/>
    <property type="match status" value="1"/>
</dbReference>
<name>A0A0F9I9G8_9ZZZZ</name>
<evidence type="ECO:0000259" key="1">
    <source>
        <dbReference type="SMART" id="SM00382"/>
    </source>
</evidence>
<dbReference type="Gene3D" id="3.40.50.300">
    <property type="entry name" value="P-loop containing nucleotide triphosphate hydrolases"/>
    <property type="match status" value="1"/>
</dbReference>
<comment type="caution">
    <text evidence="2">The sequence shown here is derived from an EMBL/GenBank/DDBJ whole genome shotgun (WGS) entry which is preliminary data.</text>
</comment>
<dbReference type="CDD" id="cd00009">
    <property type="entry name" value="AAA"/>
    <property type="match status" value="1"/>
</dbReference>
<dbReference type="EMBL" id="LAZR01012960">
    <property type="protein sequence ID" value="KKM24251.1"/>
    <property type="molecule type" value="Genomic_DNA"/>
</dbReference>
<accession>A0A0F9I9G8</accession>
<dbReference type="Pfam" id="PF03215">
    <property type="entry name" value="Rad17"/>
    <property type="match status" value="1"/>
</dbReference>
<sequence length="301" mass="34452">MSLYLKYRPQTLKEVVGNHEVVESLSNMLERDTPHAFLLTGPTGCGKTTVGRIIAQELGVQGTDFVEMDTADFRGIDTIRKIREVAQYSPINGDCRVWLMDECHKLTGDAQNAMFKILEDTPKHVYFILCTTDPQKLQPQIRNRCSTFEMRPLEEQQMFSLLRKIVKAENETLEKPIYDQIIQDSFCHPRNALQILDQVLRVSSEHRLTTATKAAENQSQSIELCRILLKGGGWKRVREILKGLKNEDPESIRRHILGYCQSVLLNGDEERAGLVMEEFMDNFYNTGYAGLIFACYSIIKN</sequence>
<dbReference type="AlphaFoldDB" id="A0A0F9I9G8"/>
<protein>
    <recommendedName>
        <fullName evidence="1">AAA+ ATPase domain-containing protein</fullName>
    </recommendedName>
</protein>
<gene>
    <name evidence="2" type="ORF">LCGC14_1606930</name>
</gene>
<dbReference type="SMART" id="SM00382">
    <property type="entry name" value="AAA"/>
    <property type="match status" value="1"/>
</dbReference>
<dbReference type="Gene3D" id="1.10.8.60">
    <property type="match status" value="1"/>
</dbReference>
<dbReference type="Pfam" id="PF13177">
    <property type="entry name" value="DNA_pol3_delta2"/>
    <property type="match status" value="1"/>
</dbReference>
<feature type="domain" description="AAA+ ATPase" evidence="1">
    <location>
        <begin position="33"/>
        <end position="154"/>
    </location>
</feature>
<organism evidence="2">
    <name type="scientific">marine sediment metagenome</name>
    <dbReference type="NCBI Taxonomy" id="412755"/>
    <lineage>
        <taxon>unclassified sequences</taxon>
        <taxon>metagenomes</taxon>
        <taxon>ecological metagenomes</taxon>
    </lineage>
</organism>
<dbReference type="InterPro" id="IPR050238">
    <property type="entry name" value="DNA_Rep/Repair_Clamp_Loader"/>
</dbReference>
<evidence type="ECO:0000313" key="2">
    <source>
        <dbReference type="EMBL" id="KKM24251.1"/>
    </source>
</evidence>
<dbReference type="InterPro" id="IPR027417">
    <property type="entry name" value="P-loop_NTPase"/>
</dbReference>
<dbReference type="PANTHER" id="PTHR11669">
    <property type="entry name" value="REPLICATION FACTOR C / DNA POLYMERASE III GAMMA-TAU SUBUNIT"/>
    <property type="match status" value="1"/>
</dbReference>
<dbReference type="InterPro" id="IPR003593">
    <property type="entry name" value="AAA+_ATPase"/>
</dbReference>
<dbReference type="PANTHER" id="PTHR11669:SF0">
    <property type="entry name" value="PROTEIN STICHEL-LIKE 2"/>
    <property type="match status" value="1"/>
</dbReference>
<reference evidence="2" key="1">
    <citation type="journal article" date="2015" name="Nature">
        <title>Complex archaea that bridge the gap between prokaryotes and eukaryotes.</title>
        <authorList>
            <person name="Spang A."/>
            <person name="Saw J.H."/>
            <person name="Jorgensen S.L."/>
            <person name="Zaremba-Niedzwiedzka K."/>
            <person name="Martijn J."/>
            <person name="Lind A.E."/>
            <person name="van Eijk R."/>
            <person name="Schleper C."/>
            <person name="Guy L."/>
            <person name="Ettema T.J."/>
        </authorList>
    </citation>
    <scope>NUCLEOTIDE SEQUENCE</scope>
</reference>
<proteinExistence type="predicted"/>